<organism evidence="1 2">
    <name type="scientific">Crepidotus variabilis</name>
    <dbReference type="NCBI Taxonomy" id="179855"/>
    <lineage>
        <taxon>Eukaryota</taxon>
        <taxon>Fungi</taxon>
        <taxon>Dikarya</taxon>
        <taxon>Basidiomycota</taxon>
        <taxon>Agaricomycotina</taxon>
        <taxon>Agaricomycetes</taxon>
        <taxon>Agaricomycetidae</taxon>
        <taxon>Agaricales</taxon>
        <taxon>Agaricineae</taxon>
        <taxon>Crepidotaceae</taxon>
        <taxon>Crepidotus</taxon>
    </lineage>
</organism>
<dbReference type="AlphaFoldDB" id="A0A9P6EGX2"/>
<evidence type="ECO:0000313" key="1">
    <source>
        <dbReference type="EMBL" id="KAF9529391.1"/>
    </source>
</evidence>
<gene>
    <name evidence="1" type="ORF">CPB83DRAFT_852586</name>
</gene>
<dbReference type="Proteomes" id="UP000807306">
    <property type="component" value="Unassembled WGS sequence"/>
</dbReference>
<reference evidence="1" key="1">
    <citation type="submission" date="2020-11" db="EMBL/GenBank/DDBJ databases">
        <authorList>
            <consortium name="DOE Joint Genome Institute"/>
            <person name="Ahrendt S."/>
            <person name="Riley R."/>
            <person name="Andreopoulos W."/>
            <person name="Labutti K."/>
            <person name="Pangilinan J."/>
            <person name="Ruiz-Duenas F.J."/>
            <person name="Barrasa J.M."/>
            <person name="Sanchez-Garcia M."/>
            <person name="Camarero S."/>
            <person name="Miyauchi S."/>
            <person name="Serrano A."/>
            <person name="Linde D."/>
            <person name="Babiker R."/>
            <person name="Drula E."/>
            <person name="Ayuso-Fernandez I."/>
            <person name="Pacheco R."/>
            <person name="Padilla G."/>
            <person name="Ferreira P."/>
            <person name="Barriuso J."/>
            <person name="Kellner H."/>
            <person name="Castanera R."/>
            <person name="Alfaro M."/>
            <person name="Ramirez L."/>
            <person name="Pisabarro A.G."/>
            <person name="Kuo A."/>
            <person name="Tritt A."/>
            <person name="Lipzen A."/>
            <person name="He G."/>
            <person name="Yan M."/>
            <person name="Ng V."/>
            <person name="Cullen D."/>
            <person name="Martin F."/>
            <person name="Rosso M.-N."/>
            <person name="Henrissat B."/>
            <person name="Hibbett D."/>
            <person name="Martinez A.T."/>
            <person name="Grigoriev I.V."/>
        </authorList>
    </citation>
    <scope>NUCLEOTIDE SEQUENCE</scope>
    <source>
        <strain evidence="1">CBS 506.95</strain>
    </source>
</reference>
<sequence>MGCFLSTIWLVVSLNRRMGRFEEALPSYLGSLITKPLFPGCRGSLKWEKCVFTFERIGVENLISSLLSRA</sequence>
<accession>A0A9P6EGX2</accession>
<evidence type="ECO:0000313" key="2">
    <source>
        <dbReference type="Proteomes" id="UP000807306"/>
    </source>
</evidence>
<name>A0A9P6EGX2_9AGAR</name>
<dbReference type="EMBL" id="MU157846">
    <property type="protein sequence ID" value="KAF9529391.1"/>
    <property type="molecule type" value="Genomic_DNA"/>
</dbReference>
<protein>
    <submittedName>
        <fullName evidence="1">Uncharacterized protein</fullName>
    </submittedName>
</protein>
<proteinExistence type="predicted"/>
<comment type="caution">
    <text evidence="1">The sequence shown here is derived from an EMBL/GenBank/DDBJ whole genome shotgun (WGS) entry which is preliminary data.</text>
</comment>
<keyword evidence="2" id="KW-1185">Reference proteome</keyword>